<keyword evidence="3 4" id="KW-0732">Signal</keyword>
<dbReference type="PANTHER" id="PTHR30024:SF47">
    <property type="entry name" value="TAURINE-BINDING PERIPLASMIC PROTEIN"/>
    <property type="match status" value="1"/>
</dbReference>
<name>A0A069PPN4_9BURK</name>
<keyword evidence="7" id="KW-1185">Reference proteome</keyword>
<accession>A0A069PPN4</accession>
<organism evidence="6 7">
    <name type="scientific">Caballeronia glathei</name>
    <dbReference type="NCBI Taxonomy" id="60547"/>
    <lineage>
        <taxon>Bacteria</taxon>
        <taxon>Pseudomonadati</taxon>
        <taxon>Pseudomonadota</taxon>
        <taxon>Betaproteobacteria</taxon>
        <taxon>Burkholderiales</taxon>
        <taxon>Burkholderiaceae</taxon>
        <taxon>Caballeronia</taxon>
    </lineage>
</organism>
<dbReference type="AlphaFoldDB" id="A0A069PPN4"/>
<feature type="domain" description="SsuA/THI5-like" evidence="5">
    <location>
        <begin position="49"/>
        <end position="256"/>
    </location>
</feature>
<dbReference type="EMBL" id="JFHC01000015">
    <property type="protein sequence ID" value="KDR42585.1"/>
    <property type="molecule type" value="Genomic_DNA"/>
</dbReference>
<feature type="signal peptide" evidence="4">
    <location>
        <begin position="1"/>
        <end position="25"/>
    </location>
</feature>
<feature type="chain" id="PRO_5001664508" evidence="4">
    <location>
        <begin position="26"/>
        <end position="334"/>
    </location>
</feature>
<dbReference type="STRING" id="60547.GCA_000751215_00649"/>
<evidence type="ECO:0000313" key="7">
    <source>
        <dbReference type="Proteomes" id="UP000027466"/>
    </source>
</evidence>
<proteinExistence type="inferred from homology"/>
<comment type="subcellular location">
    <subcellularLocation>
        <location evidence="1">Periplasm</location>
    </subcellularLocation>
</comment>
<dbReference type="InterPro" id="IPR015168">
    <property type="entry name" value="SsuA/THI5"/>
</dbReference>
<evidence type="ECO:0000256" key="4">
    <source>
        <dbReference type="SAM" id="SignalP"/>
    </source>
</evidence>
<gene>
    <name evidence="6" type="ORF">BG61_08395</name>
</gene>
<sequence>MQPSMRARRALLAVAMSILTLSAHAATLRIGYWTSGVSLGLGAVLETGDFLKKAGIDDVRFVHFAEVNAPASGLAANVIDVSFSVAGASAFSIAATGVPVKIFGATAPADVTFVAPAGSGIKSLAELRGKKIGMSPAGSSVALMTAAVLRANYGLNAGDYSLVPGNEARLAQFLSQDQVDAAALRSVTVAQLAEVKTRRLGTLVEEWHKLTKSDAMPYLGVGAARTELIQKDPQTVAKLIVAIHDAIAWGSAHPEQVAATLQKVANLPASDARIYAAHWAELNSISFESADIDTLRREQQIFAASGAIKGTLPPDVFVTGPYEMAKKMMAGRKP</sequence>
<dbReference type="PANTHER" id="PTHR30024">
    <property type="entry name" value="ALIPHATIC SULFONATES-BINDING PROTEIN-RELATED"/>
    <property type="match status" value="1"/>
</dbReference>
<dbReference type="Gene3D" id="3.40.190.10">
    <property type="entry name" value="Periplasmic binding protein-like II"/>
    <property type="match status" value="2"/>
</dbReference>
<evidence type="ECO:0000259" key="5">
    <source>
        <dbReference type="Pfam" id="PF09084"/>
    </source>
</evidence>
<reference evidence="6 7" key="1">
    <citation type="submission" date="2014-03" db="EMBL/GenBank/DDBJ databases">
        <title>Draft Genome Sequences of Four Burkholderia Strains.</title>
        <authorList>
            <person name="Liu X.Y."/>
            <person name="Li C.X."/>
            <person name="Xu J.H."/>
        </authorList>
    </citation>
    <scope>NUCLEOTIDE SEQUENCE [LARGE SCALE GENOMIC DNA]</scope>
    <source>
        <strain evidence="6 7">DSM 50014</strain>
    </source>
</reference>
<dbReference type="Pfam" id="PF09084">
    <property type="entry name" value="NMT1"/>
    <property type="match status" value="1"/>
</dbReference>
<comment type="similarity">
    <text evidence="2">Belongs to the bacterial solute-binding protein SsuA/TauA family.</text>
</comment>
<evidence type="ECO:0000256" key="2">
    <source>
        <dbReference type="ARBA" id="ARBA00010742"/>
    </source>
</evidence>
<protein>
    <submittedName>
        <fullName evidence="6">Nitrate ABC transporter substrate-binding protein</fullName>
    </submittedName>
</protein>
<dbReference type="SUPFAM" id="SSF53850">
    <property type="entry name" value="Periplasmic binding protein-like II"/>
    <property type="match status" value="1"/>
</dbReference>
<dbReference type="GO" id="GO:0042597">
    <property type="term" value="C:periplasmic space"/>
    <property type="evidence" value="ECO:0007669"/>
    <property type="project" value="UniProtKB-SubCell"/>
</dbReference>
<evidence type="ECO:0000256" key="1">
    <source>
        <dbReference type="ARBA" id="ARBA00004418"/>
    </source>
</evidence>
<evidence type="ECO:0000256" key="3">
    <source>
        <dbReference type="ARBA" id="ARBA00022729"/>
    </source>
</evidence>
<dbReference type="Proteomes" id="UP000027466">
    <property type="component" value="Unassembled WGS sequence"/>
</dbReference>
<evidence type="ECO:0000313" key="6">
    <source>
        <dbReference type="EMBL" id="KDR42585.1"/>
    </source>
</evidence>
<comment type="caution">
    <text evidence="6">The sequence shown here is derived from an EMBL/GenBank/DDBJ whole genome shotgun (WGS) entry which is preliminary data.</text>
</comment>